<dbReference type="EMBL" id="CM037151">
    <property type="protein sequence ID" value="KAH7843285.1"/>
    <property type="molecule type" value="Genomic_DNA"/>
</dbReference>
<sequence length="250" mass="27310">MVPAGGPKEVIRSPDEDTKPYINTMSVVAALIATLTFAAAFTMPGGYDSSGEANLVKKAALKVFILSDALAMCCSIAVVSLLWKAMRVEQDLKFVLTNASVILLHISLVATLVAFMSGVFVKRNGCNFFEWVDDQTCPSGLEYAKIMQAKREALDKEVEDLKIGKQRVEQENEALLCKLADLTEMNARLLARNEALNAQIGGSKSTVNGPAFVWKIIIVVVCLLILILYVISVFVSSGRYSTKNRPLYLP</sequence>
<dbReference type="Proteomes" id="UP000828048">
    <property type="component" value="Chromosome 1"/>
</dbReference>
<protein>
    <submittedName>
        <fullName evidence="1">Uncharacterized protein</fullName>
    </submittedName>
</protein>
<proteinExistence type="predicted"/>
<organism evidence="1 2">
    <name type="scientific">Vaccinium darrowii</name>
    <dbReference type="NCBI Taxonomy" id="229202"/>
    <lineage>
        <taxon>Eukaryota</taxon>
        <taxon>Viridiplantae</taxon>
        <taxon>Streptophyta</taxon>
        <taxon>Embryophyta</taxon>
        <taxon>Tracheophyta</taxon>
        <taxon>Spermatophyta</taxon>
        <taxon>Magnoliopsida</taxon>
        <taxon>eudicotyledons</taxon>
        <taxon>Gunneridae</taxon>
        <taxon>Pentapetalae</taxon>
        <taxon>asterids</taxon>
        <taxon>Ericales</taxon>
        <taxon>Ericaceae</taxon>
        <taxon>Vaccinioideae</taxon>
        <taxon>Vaccinieae</taxon>
        <taxon>Vaccinium</taxon>
    </lineage>
</organism>
<evidence type="ECO:0000313" key="1">
    <source>
        <dbReference type="EMBL" id="KAH7843285.1"/>
    </source>
</evidence>
<gene>
    <name evidence="1" type="ORF">Vadar_014763</name>
</gene>
<accession>A0ACB7XS06</accession>
<keyword evidence="2" id="KW-1185">Reference proteome</keyword>
<evidence type="ECO:0000313" key="2">
    <source>
        <dbReference type="Proteomes" id="UP000828048"/>
    </source>
</evidence>
<reference evidence="1 2" key="1">
    <citation type="journal article" date="2021" name="Hortic Res">
        <title>High-quality reference genome and annotation aids understanding of berry development for evergreen blueberry (Vaccinium darrowii).</title>
        <authorList>
            <person name="Yu J."/>
            <person name="Hulse-Kemp A.M."/>
            <person name="Babiker E."/>
            <person name="Staton M."/>
        </authorList>
    </citation>
    <scope>NUCLEOTIDE SEQUENCE [LARGE SCALE GENOMIC DNA]</scope>
    <source>
        <strain evidence="2">cv. NJ 8807/NJ 8810</strain>
        <tissue evidence="1">Young leaf</tissue>
    </source>
</reference>
<name>A0ACB7XS06_9ERIC</name>
<comment type="caution">
    <text evidence="1">The sequence shown here is derived from an EMBL/GenBank/DDBJ whole genome shotgun (WGS) entry which is preliminary data.</text>
</comment>